<dbReference type="AlphaFoldDB" id="A0A5C4M7Z9"/>
<reference evidence="2 3" key="1">
    <citation type="submission" date="2019-06" db="EMBL/GenBank/DDBJ databases">
        <title>Amycolatopsis alkalitolerans sp. nov., isolated from Gastrodia elata Blume.</title>
        <authorList>
            <person name="Narsing Rao M.P."/>
            <person name="Li W.J."/>
        </authorList>
    </citation>
    <scope>NUCLEOTIDE SEQUENCE [LARGE SCALE GENOMIC DNA]</scope>
    <source>
        <strain evidence="2 3">SYSUP0005</strain>
    </source>
</reference>
<dbReference type="InterPro" id="IPR016040">
    <property type="entry name" value="NAD(P)-bd_dom"/>
</dbReference>
<dbReference type="OrthoDB" id="4248066at2"/>
<gene>
    <name evidence="2" type="ORF">FG385_09595</name>
</gene>
<dbReference type="PANTHER" id="PTHR15020:SF50">
    <property type="entry name" value="UPF0659 PROTEIN YMR090W"/>
    <property type="match status" value="1"/>
</dbReference>
<dbReference type="Pfam" id="PF13460">
    <property type="entry name" value="NAD_binding_10"/>
    <property type="match status" value="1"/>
</dbReference>
<dbReference type="InterPro" id="IPR036291">
    <property type="entry name" value="NAD(P)-bd_dom_sf"/>
</dbReference>
<organism evidence="2 3">
    <name type="scientific">Amycolatopsis alkalitolerans</name>
    <dbReference type="NCBI Taxonomy" id="2547244"/>
    <lineage>
        <taxon>Bacteria</taxon>
        <taxon>Bacillati</taxon>
        <taxon>Actinomycetota</taxon>
        <taxon>Actinomycetes</taxon>
        <taxon>Pseudonocardiales</taxon>
        <taxon>Pseudonocardiaceae</taxon>
        <taxon>Amycolatopsis</taxon>
    </lineage>
</organism>
<accession>A0A5C4M7Z9</accession>
<dbReference type="PANTHER" id="PTHR15020">
    <property type="entry name" value="FLAVIN REDUCTASE-RELATED"/>
    <property type="match status" value="1"/>
</dbReference>
<comment type="caution">
    <text evidence="2">The sequence shown here is derived from an EMBL/GenBank/DDBJ whole genome shotgun (WGS) entry which is preliminary data.</text>
</comment>
<dbReference type="EMBL" id="VDFW01000006">
    <property type="protein sequence ID" value="TNC27326.1"/>
    <property type="molecule type" value="Genomic_DNA"/>
</dbReference>
<evidence type="ECO:0000313" key="3">
    <source>
        <dbReference type="Proteomes" id="UP000305546"/>
    </source>
</evidence>
<keyword evidence="3" id="KW-1185">Reference proteome</keyword>
<evidence type="ECO:0000259" key="1">
    <source>
        <dbReference type="Pfam" id="PF13460"/>
    </source>
</evidence>
<sequence length="216" mass="22883">MRVVIAGGHGNIALRLERQLAANGDQAVGIIRNRDHAADLREAGAEPVVLDLESVSAEEVAEVLKGADAAVFAAGAGPGSGMARKDTVDRGAAALFGAVCERAGVRRHVQIGSMGVGRRPRPGTDEVYAAYLLAKEAAEVDLRTRDLDWTILRPGRLTNEPPAGEVHLAESVEYGEISREDVASVIVAILEEGRTFRRTFEVVGGNTPIAEAITRL</sequence>
<dbReference type="Proteomes" id="UP000305546">
    <property type="component" value="Unassembled WGS sequence"/>
</dbReference>
<evidence type="ECO:0000313" key="2">
    <source>
        <dbReference type="EMBL" id="TNC27326.1"/>
    </source>
</evidence>
<protein>
    <submittedName>
        <fullName evidence="2">NAD-dependent dehydratase</fullName>
    </submittedName>
</protein>
<name>A0A5C4M7Z9_9PSEU</name>
<dbReference type="SUPFAM" id="SSF51735">
    <property type="entry name" value="NAD(P)-binding Rossmann-fold domains"/>
    <property type="match status" value="1"/>
</dbReference>
<proteinExistence type="predicted"/>
<feature type="domain" description="NAD(P)-binding" evidence="1">
    <location>
        <begin position="7"/>
        <end position="192"/>
    </location>
</feature>
<dbReference type="Gene3D" id="3.40.50.720">
    <property type="entry name" value="NAD(P)-binding Rossmann-like Domain"/>
    <property type="match status" value="1"/>
</dbReference>
<dbReference type="RefSeq" id="WP_139096288.1">
    <property type="nucleotide sequence ID" value="NZ_VDFW01000006.1"/>
</dbReference>